<reference evidence="2 3" key="1">
    <citation type="submission" date="2021-03" db="EMBL/GenBank/DDBJ databases">
        <title>Thiomicrorhabdus sp.nov.,novel sulfur-oxidizing bacteria isolated from coastal sediment.</title>
        <authorList>
            <person name="Liu X."/>
        </authorList>
    </citation>
    <scope>NUCLEOTIDE SEQUENCE [LARGE SCALE GENOMIC DNA]</scope>
    <source>
        <strain evidence="2 3">6S2-11</strain>
    </source>
</reference>
<name>A0ABS3Q5C0_9GAMM</name>
<protein>
    <submittedName>
        <fullName evidence="2">HDOD domain-containing protein</fullName>
    </submittedName>
</protein>
<evidence type="ECO:0000259" key="1">
    <source>
        <dbReference type="PROSITE" id="PS51833"/>
    </source>
</evidence>
<gene>
    <name evidence="2" type="ORF">J3998_05570</name>
</gene>
<dbReference type="Proteomes" id="UP000664835">
    <property type="component" value="Unassembled WGS sequence"/>
</dbReference>
<evidence type="ECO:0000313" key="2">
    <source>
        <dbReference type="EMBL" id="MBO1927040.1"/>
    </source>
</evidence>
<dbReference type="InterPro" id="IPR052340">
    <property type="entry name" value="RNase_Y/CdgJ"/>
</dbReference>
<organism evidence="2 3">
    <name type="scientific">Thiomicrorhabdus marina</name>
    <dbReference type="NCBI Taxonomy" id="2818442"/>
    <lineage>
        <taxon>Bacteria</taxon>
        <taxon>Pseudomonadati</taxon>
        <taxon>Pseudomonadota</taxon>
        <taxon>Gammaproteobacteria</taxon>
        <taxon>Thiotrichales</taxon>
        <taxon>Piscirickettsiaceae</taxon>
        <taxon>Thiomicrorhabdus</taxon>
    </lineage>
</organism>
<dbReference type="RefSeq" id="WP_208148490.1">
    <property type="nucleotide sequence ID" value="NZ_JAGETV010000007.1"/>
</dbReference>
<feature type="domain" description="HDOD" evidence="1">
    <location>
        <begin position="21"/>
        <end position="211"/>
    </location>
</feature>
<dbReference type="SUPFAM" id="SSF109604">
    <property type="entry name" value="HD-domain/PDEase-like"/>
    <property type="match status" value="1"/>
</dbReference>
<proteinExistence type="predicted"/>
<sequence>MSLTIQQKIQNAHHLLQDKKLPAIPEEVLLLREELTKKYPNSVNIANLIAKNPENLSLFLKIANTNVVKQDEPINDVKAAVNLIGLGDLFNLYVSSVLSRTLIANPAEAEVMNEGMQVGIVAAELSYWVYDVSRSEAFMLGLLQNIGYLFMLEKFADYETQINRLKVSPLRQFEAEEARYQTDHAVLSSILGKKWGIPEKVVKAVLFHHDAEFHCKLHNHPTIANLVALVMVSSYIVYSSDERYLTQELKDYGKLGSRHLKLPDEAMKAGRAALQKWGKSGTLMTGSH</sequence>
<dbReference type="InterPro" id="IPR013976">
    <property type="entry name" value="HDOD"/>
</dbReference>
<dbReference type="EMBL" id="JAGETV010000007">
    <property type="protein sequence ID" value="MBO1927040.1"/>
    <property type="molecule type" value="Genomic_DNA"/>
</dbReference>
<keyword evidence="3" id="KW-1185">Reference proteome</keyword>
<dbReference type="Gene3D" id="1.10.3210.10">
    <property type="entry name" value="Hypothetical protein af1432"/>
    <property type="match status" value="1"/>
</dbReference>
<dbReference type="PANTHER" id="PTHR33525:SF6">
    <property type="entry name" value="HDOD DOMAIN-CONTAINING PROTEIN"/>
    <property type="match status" value="1"/>
</dbReference>
<dbReference type="PANTHER" id="PTHR33525">
    <property type="match status" value="1"/>
</dbReference>
<evidence type="ECO:0000313" key="3">
    <source>
        <dbReference type="Proteomes" id="UP000664835"/>
    </source>
</evidence>
<accession>A0ABS3Q5C0</accession>
<dbReference type="PROSITE" id="PS51833">
    <property type="entry name" value="HDOD"/>
    <property type="match status" value="1"/>
</dbReference>
<comment type="caution">
    <text evidence="2">The sequence shown here is derived from an EMBL/GenBank/DDBJ whole genome shotgun (WGS) entry which is preliminary data.</text>
</comment>
<dbReference type="Pfam" id="PF08668">
    <property type="entry name" value="HDOD"/>
    <property type="match status" value="1"/>
</dbReference>